<dbReference type="CDD" id="cd00093">
    <property type="entry name" value="HTH_XRE"/>
    <property type="match status" value="1"/>
</dbReference>
<dbReference type="SMART" id="SM00116">
    <property type="entry name" value="CBS"/>
    <property type="match status" value="2"/>
</dbReference>
<evidence type="ECO:0000313" key="7">
    <source>
        <dbReference type="Proteomes" id="UP000002408"/>
    </source>
</evidence>
<dbReference type="Pfam" id="PF00571">
    <property type="entry name" value="CBS"/>
    <property type="match status" value="2"/>
</dbReference>
<evidence type="ECO:0000256" key="2">
    <source>
        <dbReference type="ARBA" id="ARBA00023167"/>
    </source>
</evidence>
<evidence type="ECO:0000313" key="6">
    <source>
        <dbReference type="EMBL" id="ABS56091.1"/>
    </source>
</evidence>
<feature type="domain" description="CBS" evidence="5">
    <location>
        <begin position="70"/>
        <end position="127"/>
    </location>
</feature>
<dbReference type="GO" id="GO:0009086">
    <property type="term" value="P:methionine biosynthetic process"/>
    <property type="evidence" value="ECO:0007669"/>
    <property type="project" value="UniProtKB-KW"/>
</dbReference>
<dbReference type="EMBL" id="CP000780">
    <property type="protein sequence ID" value="ABS56091.1"/>
    <property type="molecule type" value="Genomic_DNA"/>
</dbReference>
<dbReference type="Gene3D" id="1.10.260.40">
    <property type="entry name" value="lambda repressor-like DNA-binding domains"/>
    <property type="match status" value="1"/>
</dbReference>
<protein>
    <submittedName>
        <fullName evidence="6">Putative transcriptional regulator, XRE family</fullName>
    </submittedName>
</protein>
<dbReference type="SUPFAM" id="SSF47413">
    <property type="entry name" value="lambda repressor-like DNA-binding domains"/>
    <property type="match status" value="1"/>
</dbReference>
<accession>A7I8N0</accession>
<dbReference type="Proteomes" id="UP000002408">
    <property type="component" value="Chromosome"/>
</dbReference>
<name>A7I8N0_METB6</name>
<keyword evidence="2" id="KW-0486">Methionine biosynthesis</keyword>
<dbReference type="SUPFAM" id="SSF54631">
    <property type="entry name" value="CBS-domain pair"/>
    <property type="match status" value="1"/>
</dbReference>
<keyword evidence="2" id="KW-0028">Amino-acid biosynthesis</keyword>
<dbReference type="InterPro" id="IPR000644">
    <property type="entry name" value="CBS_dom"/>
</dbReference>
<dbReference type="KEGG" id="mbn:Mboo_1574"/>
<organism evidence="6 7">
    <name type="scientific">Methanoregula boonei (strain DSM 21154 / JCM 14090 / 6A8)</name>
    <dbReference type="NCBI Taxonomy" id="456442"/>
    <lineage>
        <taxon>Archaea</taxon>
        <taxon>Methanobacteriati</taxon>
        <taxon>Methanobacteriota</taxon>
        <taxon>Stenosarchaea group</taxon>
        <taxon>Methanomicrobia</taxon>
        <taxon>Methanomicrobiales</taxon>
        <taxon>Methanoregulaceae</taxon>
        <taxon>Methanoregula</taxon>
    </lineage>
</organism>
<dbReference type="InterPro" id="IPR017158">
    <property type="entry name" value="Tscrpt-reg_CBS-contain_prd"/>
</dbReference>
<evidence type="ECO:0000259" key="4">
    <source>
        <dbReference type="PROSITE" id="PS50943"/>
    </source>
</evidence>
<proteinExistence type="predicted"/>
<evidence type="ECO:0000256" key="1">
    <source>
        <dbReference type="ARBA" id="ARBA00023122"/>
    </source>
</evidence>
<dbReference type="PANTHER" id="PTHR43080">
    <property type="entry name" value="CBS DOMAIN-CONTAINING PROTEIN CBSX3, MITOCHONDRIAL"/>
    <property type="match status" value="1"/>
</dbReference>
<dbReference type="AlphaFoldDB" id="A7I8N0"/>
<evidence type="ECO:0000256" key="3">
    <source>
        <dbReference type="PROSITE-ProRule" id="PRU00703"/>
    </source>
</evidence>
<dbReference type="PIRSF" id="PIRSF037253">
    <property type="entry name" value="HTH_CBS_prd"/>
    <property type="match status" value="1"/>
</dbReference>
<dbReference type="InterPro" id="IPR046342">
    <property type="entry name" value="CBS_dom_sf"/>
</dbReference>
<dbReference type="InterPro" id="IPR051257">
    <property type="entry name" value="Diverse_CBS-Domain"/>
</dbReference>
<dbReference type="Gene3D" id="3.10.580.10">
    <property type="entry name" value="CBS-domain"/>
    <property type="match status" value="1"/>
</dbReference>
<keyword evidence="1 3" id="KW-0129">CBS domain</keyword>
<dbReference type="GO" id="GO:0003677">
    <property type="term" value="F:DNA binding"/>
    <property type="evidence" value="ECO:0007669"/>
    <property type="project" value="InterPro"/>
</dbReference>
<keyword evidence="7" id="KW-1185">Reference proteome</keyword>
<dbReference type="InterPro" id="IPR010982">
    <property type="entry name" value="Lambda_DNA-bd_dom_sf"/>
</dbReference>
<gene>
    <name evidence="6" type="ordered locus">Mboo_1574</name>
</gene>
<sequence>MHIPSPEELRSRRETLGLRQTEIARRAGISQSMVARIEAGSVDPRVSTLNKIIAVLNNAEPRKVTAGQIMHTPVLSVPPQASISQALELFEKNNVSQLPVIERGAPVGCVSESAIVKALGQQRLHPAHPVIVRDFIEPGFPTVPPDMDVETVINILQQNHAVLVTEGRLVKGVITKHDLITLIV</sequence>
<dbReference type="Pfam" id="PF01381">
    <property type="entry name" value="HTH_3"/>
    <property type="match status" value="1"/>
</dbReference>
<dbReference type="PROSITE" id="PS51371">
    <property type="entry name" value="CBS"/>
    <property type="match status" value="1"/>
</dbReference>
<dbReference type="PANTHER" id="PTHR43080:SF4">
    <property type="entry name" value="CRO-LIKE PROTEIN"/>
    <property type="match status" value="1"/>
</dbReference>
<evidence type="ECO:0000259" key="5">
    <source>
        <dbReference type="PROSITE" id="PS51371"/>
    </source>
</evidence>
<dbReference type="HOGENOM" id="CLU_116133_0_0_2"/>
<dbReference type="PROSITE" id="PS50943">
    <property type="entry name" value="HTH_CROC1"/>
    <property type="match status" value="1"/>
</dbReference>
<dbReference type="GeneID" id="5410586"/>
<dbReference type="RefSeq" id="WP_012107134.1">
    <property type="nucleotide sequence ID" value="NC_009712.1"/>
</dbReference>
<reference evidence="7" key="1">
    <citation type="journal article" date="2015" name="Microbiology">
        <title>Genome of Methanoregula boonei 6A8 reveals adaptations to oligotrophic peatland environments.</title>
        <authorList>
            <person name="Braeuer S."/>
            <person name="Cadillo-Quiroz H."/>
            <person name="Kyrpides N."/>
            <person name="Woyke T."/>
            <person name="Goodwin L."/>
            <person name="Detter C."/>
            <person name="Podell S."/>
            <person name="Yavitt J.B."/>
            <person name="Zinder S.H."/>
        </authorList>
    </citation>
    <scope>NUCLEOTIDE SEQUENCE [LARGE SCALE GENOMIC DNA]</scope>
    <source>
        <strain evidence="7">DSM 21154 / JCM 14090 / 6A8</strain>
    </source>
</reference>
<dbReference type="SMART" id="SM00530">
    <property type="entry name" value="HTH_XRE"/>
    <property type="match status" value="1"/>
</dbReference>
<dbReference type="STRING" id="456442.Mboo_1574"/>
<feature type="domain" description="HTH cro/C1-type" evidence="4">
    <location>
        <begin position="9"/>
        <end position="64"/>
    </location>
</feature>
<dbReference type="OrthoDB" id="30763at2157"/>
<dbReference type="InterPro" id="IPR001387">
    <property type="entry name" value="Cro/C1-type_HTH"/>
</dbReference>
<dbReference type="eggNOG" id="arCOG00608">
    <property type="taxonomic scope" value="Archaea"/>
</dbReference>